<dbReference type="InterPro" id="IPR001849">
    <property type="entry name" value="PH_domain"/>
</dbReference>
<dbReference type="PROSITE" id="PS01013">
    <property type="entry name" value="OSBP"/>
    <property type="match status" value="1"/>
</dbReference>
<accession>V4AKP3</accession>
<reference evidence="17 18" key="1">
    <citation type="journal article" date="2013" name="Nature">
        <title>Insights into bilaterian evolution from three spiralian genomes.</title>
        <authorList>
            <person name="Simakov O."/>
            <person name="Marletaz F."/>
            <person name="Cho S.J."/>
            <person name="Edsinger-Gonzales E."/>
            <person name="Havlak P."/>
            <person name="Hellsten U."/>
            <person name="Kuo D.H."/>
            <person name="Larsson T."/>
            <person name="Lv J."/>
            <person name="Arendt D."/>
            <person name="Savage R."/>
            <person name="Osoegawa K."/>
            <person name="de Jong P."/>
            <person name="Grimwood J."/>
            <person name="Chapman J.A."/>
            <person name="Shapiro H."/>
            <person name="Aerts A."/>
            <person name="Otillar R.P."/>
            <person name="Terry A.Y."/>
            <person name="Boore J.L."/>
            <person name="Grigoriev I.V."/>
            <person name="Lindberg D.R."/>
            <person name="Seaver E.C."/>
            <person name="Weisblat D.A."/>
            <person name="Putnam N.H."/>
            <person name="Rokhsar D.S."/>
        </authorList>
    </citation>
    <scope>NUCLEOTIDE SEQUENCE [LARGE SCALE GENOMIC DNA]</scope>
</reference>
<dbReference type="InterPro" id="IPR018494">
    <property type="entry name" value="Oxysterol-bd_CS"/>
</dbReference>
<dbReference type="Pfam" id="PF00169">
    <property type="entry name" value="PH"/>
    <property type="match status" value="1"/>
</dbReference>
<dbReference type="Pfam" id="PF01237">
    <property type="entry name" value="Oxysterol_BP"/>
    <property type="match status" value="1"/>
</dbReference>
<dbReference type="FunFam" id="2.40.160.120:FF:000002">
    <property type="entry name" value="Oxysterol-binding protein"/>
    <property type="match status" value="1"/>
</dbReference>
<evidence type="ECO:0000256" key="12">
    <source>
        <dbReference type="ARBA" id="ARBA00058048"/>
    </source>
</evidence>
<comment type="subcellular location">
    <subcellularLocation>
        <location evidence="1">Golgi apparatus</location>
        <location evidence="1">trans-Golgi network membrane</location>
    </subcellularLocation>
    <subcellularLocation>
        <location evidence="2">Late endosome membrane</location>
    </subcellularLocation>
</comment>
<evidence type="ECO:0000256" key="7">
    <source>
        <dbReference type="ARBA" id="ARBA00023034"/>
    </source>
</evidence>
<dbReference type="CTD" id="20235780"/>
<dbReference type="Proteomes" id="UP000030746">
    <property type="component" value="Unassembled WGS sequence"/>
</dbReference>
<keyword evidence="10" id="KW-0472">Membrane</keyword>
<comment type="catalytic activity">
    <reaction evidence="11">
        <text>a 1,2-diacyl-sn-glycero-3-phospho-(1D-myo-inositol 4-phosphate)(out) + a 1,2-diacyl-sn-glycero-3-phospho-L-serine(in) = a 1,2-diacyl-sn-glycero-3-phospho-(1D-myo-inositol 4-phosphate)(in) + a 1,2-diacyl-sn-glycero-3-phospho-L-serine(out)</text>
        <dbReference type="Rhea" id="RHEA:81667"/>
        <dbReference type="ChEBI" id="CHEBI:57262"/>
        <dbReference type="ChEBI" id="CHEBI:58178"/>
    </reaction>
</comment>
<keyword evidence="18" id="KW-1185">Reference proteome</keyword>
<dbReference type="KEGG" id="lgi:LOTGIDRAFT_152778"/>
<dbReference type="InterPro" id="IPR011993">
    <property type="entry name" value="PH-like_dom_sf"/>
</dbReference>
<dbReference type="Gene3D" id="3.30.70.3490">
    <property type="match status" value="1"/>
</dbReference>
<evidence type="ECO:0000256" key="3">
    <source>
        <dbReference type="ARBA" id="ARBA00022448"/>
    </source>
</evidence>
<dbReference type="STRING" id="225164.V4AKP3"/>
<dbReference type="GO" id="GO:0005794">
    <property type="term" value="C:Golgi apparatus"/>
    <property type="evidence" value="ECO:0007669"/>
    <property type="project" value="UniProtKB-SubCell"/>
</dbReference>
<evidence type="ECO:0000313" key="17">
    <source>
        <dbReference type="EMBL" id="ESO97687.1"/>
    </source>
</evidence>
<dbReference type="OrthoDB" id="14833at2759"/>
<dbReference type="GO" id="GO:0005829">
    <property type="term" value="C:cytosol"/>
    <property type="evidence" value="ECO:0007669"/>
    <property type="project" value="TreeGrafter"/>
</dbReference>
<dbReference type="InterPro" id="IPR037239">
    <property type="entry name" value="OSBP_sf"/>
</dbReference>
<evidence type="ECO:0000259" key="16">
    <source>
        <dbReference type="PROSITE" id="PS50003"/>
    </source>
</evidence>
<proteinExistence type="inferred from homology"/>
<evidence type="ECO:0000256" key="9">
    <source>
        <dbReference type="ARBA" id="ARBA00023121"/>
    </source>
</evidence>
<dbReference type="RefSeq" id="XP_009051542.1">
    <property type="nucleotide sequence ID" value="XM_009053294.1"/>
</dbReference>
<feature type="domain" description="PH" evidence="16">
    <location>
        <begin position="1"/>
        <end position="97"/>
    </location>
</feature>
<evidence type="ECO:0000256" key="2">
    <source>
        <dbReference type="ARBA" id="ARBA00004414"/>
    </source>
</evidence>
<evidence type="ECO:0000256" key="15">
    <source>
        <dbReference type="RuleBase" id="RU003845"/>
    </source>
</evidence>
<keyword evidence="3 15" id="KW-0813">Transport</keyword>
<keyword evidence="6" id="KW-0007">Acetylation</keyword>
<dbReference type="InterPro" id="IPR000648">
    <property type="entry name" value="Oxysterol-bd"/>
</dbReference>
<keyword evidence="7" id="KW-0333">Golgi apparatus</keyword>
<comment type="similarity">
    <text evidence="14">Belongs to the OSBP family.</text>
</comment>
<evidence type="ECO:0000256" key="6">
    <source>
        <dbReference type="ARBA" id="ARBA00022990"/>
    </source>
</evidence>
<dbReference type="CDD" id="cd13291">
    <property type="entry name" value="PH_ORP10_ORP11"/>
    <property type="match status" value="1"/>
</dbReference>
<evidence type="ECO:0000256" key="5">
    <source>
        <dbReference type="ARBA" id="ARBA00022753"/>
    </source>
</evidence>
<dbReference type="FunFam" id="1.10.287.2720:FF:000001">
    <property type="entry name" value="Oxysterol-binding OBPalpha"/>
    <property type="match status" value="1"/>
</dbReference>
<dbReference type="PROSITE" id="PS50003">
    <property type="entry name" value="PH_DOMAIN"/>
    <property type="match status" value="1"/>
</dbReference>
<dbReference type="PANTHER" id="PTHR10972">
    <property type="entry name" value="OXYSTEROL-BINDING PROTEIN-RELATED"/>
    <property type="match status" value="1"/>
</dbReference>
<sequence length="724" mass="82133">QALEGQLFKYTNVMKGWQYRWFVLDPDSGFLEYFEKEEHKKQRPRGAIHLAASVISPSDEDSQTFTVNAANGDVYRLRASDARERQQWIDRLRSTSEYHTATIAQHSVVPTGTPVLEGTPTTIRPHTSSNENLHHTPVVVSSDIKGFDIRIGSNNIRAALTVTRANEALLAGQISLKFNMIPRAARNHPTRSHRKTSNIDQSVSPDTLLEAKEYLIEVEDYSRSLDTRIEDLPKSGEYLTSLDKNLLLLKATSIATMQCLHQCLQILQAKQASTNHHHHIPPTAMITPPKQRTFSALRRTSSIHSTHSTVESYSSITSAPLHSPEPKQDNVIPAIEQINHEDEVEDETEYTDSELNGVEEHKSIILHLLSQLKLGMDLTKVVLPTFILERRSLLEMFADCMAHPDMFLKIPEKSDAESRMLAVLEWYLTSFHAGRQGSVAKKPYNPIIGETFHCSWEIPVEKTEEDADEVTDDSTAKSTERLIYSAEQVSHHPPVSAFYFECPSRKICMNASIWTKSKFMGMSIGVVMVGKVRLHLLEYDEEYIFSLPSAYARSILTVPWVEMGDKITVTCPQSNVTSSVVFHTKPFYGGKLHRVSAEVKNGNTGDIVCKVQGEWNANLDFNYANGETKTIDVQKLKVWKKRVRPQTLQNDNESRKLWQHVTKALSLGDVETATEHKHLLEDKQREGERHRKEANTEFPTKLFQKVEDTWVYKQPLTPILQNSS</sequence>
<evidence type="ECO:0000256" key="11">
    <source>
        <dbReference type="ARBA" id="ARBA00050284"/>
    </source>
</evidence>
<dbReference type="FunFam" id="2.30.29.30:FF:000154">
    <property type="entry name" value="Oxysterol-binding protein"/>
    <property type="match status" value="1"/>
</dbReference>
<dbReference type="GeneID" id="20235780"/>
<keyword evidence="8 15" id="KW-0445">Lipid transport</keyword>
<evidence type="ECO:0000256" key="13">
    <source>
        <dbReference type="ARBA" id="ARBA00065555"/>
    </source>
</evidence>
<keyword evidence="9" id="KW-0446">Lipid-binding</keyword>
<keyword evidence="4" id="KW-0597">Phosphoprotein</keyword>
<dbReference type="GO" id="GO:0032934">
    <property type="term" value="F:sterol binding"/>
    <property type="evidence" value="ECO:0007669"/>
    <property type="project" value="TreeGrafter"/>
</dbReference>
<evidence type="ECO:0000256" key="8">
    <source>
        <dbReference type="ARBA" id="ARBA00023055"/>
    </source>
</evidence>
<feature type="non-terminal residue" evidence="17">
    <location>
        <position position="1"/>
    </location>
</feature>
<dbReference type="GO" id="GO:0031902">
    <property type="term" value="C:late endosome membrane"/>
    <property type="evidence" value="ECO:0007669"/>
    <property type="project" value="UniProtKB-SubCell"/>
</dbReference>
<dbReference type="SUPFAM" id="SSF144000">
    <property type="entry name" value="Oxysterol-binding protein-like"/>
    <property type="match status" value="1"/>
</dbReference>
<comment type="function">
    <text evidence="12">Plays a role in regulating ADIPOQ and FABP4 levels in differentiating adipocytes and is also involved in regulation of adipocyte triglyceride storage. Weakly binds 25-hydroxycholesterol. Interacts with OSBPL9 to function as lipid transfer proteins. Together they form a heterodimer that localizes at the ER-trans-Golgi membrane contact sites, and exchanges phosphatidylserine (1,2-diacyl-sn-glycero-3-phospho-L-serine, PS) for phosphatidylinositol-4-phosphate (1,2-diacyl-sn-glycero-3-phospho-(1D-myo-inositol 4-phosphate), PI(4)P) between the two organelles, a step that is critical for sphingomyelin synthesis in the Golgi complex.</text>
</comment>
<keyword evidence="5" id="KW-0967">Endosome</keyword>
<evidence type="ECO:0000256" key="4">
    <source>
        <dbReference type="ARBA" id="ARBA00022553"/>
    </source>
</evidence>
<evidence type="ECO:0000256" key="1">
    <source>
        <dbReference type="ARBA" id="ARBA00004198"/>
    </source>
</evidence>
<dbReference type="Gene3D" id="2.30.29.30">
    <property type="entry name" value="Pleckstrin-homology domain (PH domain)/Phosphotyrosine-binding domain (PTB)"/>
    <property type="match status" value="1"/>
</dbReference>
<comment type="subunit">
    <text evidence="13">Heterodimer with OSBPL9.</text>
</comment>
<evidence type="ECO:0000256" key="10">
    <source>
        <dbReference type="ARBA" id="ARBA00023136"/>
    </source>
</evidence>
<protein>
    <recommendedName>
        <fullName evidence="15">Oxysterol-binding protein</fullName>
    </recommendedName>
</protein>
<dbReference type="AlphaFoldDB" id="V4AKP3"/>
<dbReference type="GO" id="GO:0006869">
    <property type="term" value="P:lipid transport"/>
    <property type="evidence" value="ECO:0007669"/>
    <property type="project" value="UniProtKB-KW"/>
</dbReference>
<evidence type="ECO:0000256" key="14">
    <source>
        <dbReference type="RuleBase" id="RU003844"/>
    </source>
</evidence>
<evidence type="ECO:0000313" key="18">
    <source>
        <dbReference type="Proteomes" id="UP000030746"/>
    </source>
</evidence>
<dbReference type="FunFam" id="3.30.70.3490:FF:000001">
    <property type="entry name" value="Oxysterol-binding protein"/>
    <property type="match status" value="1"/>
</dbReference>
<name>V4AKP3_LOTGI</name>
<dbReference type="OMA" id="TNLITGW"/>
<dbReference type="Gene3D" id="1.10.287.2720">
    <property type="match status" value="1"/>
</dbReference>
<dbReference type="HOGENOM" id="CLU_012334_3_1_1"/>
<dbReference type="PANTHER" id="PTHR10972:SF141">
    <property type="entry name" value="OXYSTEROL-BINDING PROTEIN"/>
    <property type="match status" value="1"/>
</dbReference>
<dbReference type="SMART" id="SM00233">
    <property type="entry name" value="PH"/>
    <property type="match status" value="1"/>
</dbReference>
<dbReference type="Gene3D" id="2.40.160.120">
    <property type="match status" value="1"/>
</dbReference>
<dbReference type="EMBL" id="KB201304">
    <property type="protein sequence ID" value="ESO97687.1"/>
    <property type="molecule type" value="Genomic_DNA"/>
</dbReference>
<organism evidence="17 18">
    <name type="scientific">Lottia gigantea</name>
    <name type="common">Giant owl limpet</name>
    <dbReference type="NCBI Taxonomy" id="225164"/>
    <lineage>
        <taxon>Eukaryota</taxon>
        <taxon>Metazoa</taxon>
        <taxon>Spiralia</taxon>
        <taxon>Lophotrochozoa</taxon>
        <taxon>Mollusca</taxon>
        <taxon>Gastropoda</taxon>
        <taxon>Patellogastropoda</taxon>
        <taxon>Lottioidea</taxon>
        <taxon>Lottiidae</taxon>
        <taxon>Lottia</taxon>
    </lineage>
</organism>
<gene>
    <name evidence="17" type="ORF">LOTGIDRAFT_152778</name>
</gene>
<dbReference type="SUPFAM" id="SSF50729">
    <property type="entry name" value="PH domain-like"/>
    <property type="match status" value="1"/>
</dbReference>